<dbReference type="AlphaFoldDB" id="A0A7S4A3Q0"/>
<reference evidence="4" key="1">
    <citation type="submission" date="2021-01" db="EMBL/GenBank/DDBJ databases">
        <authorList>
            <person name="Corre E."/>
            <person name="Pelletier E."/>
            <person name="Niang G."/>
            <person name="Scheremetjew M."/>
            <person name="Finn R."/>
            <person name="Kale V."/>
            <person name="Holt S."/>
            <person name="Cochrane G."/>
            <person name="Meng A."/>
            <person name="Brown T."/>
            <person name="Cohen L."/>
        </authorList>
    </citation>
    <scope>NUCLEOTIDE SEQUENCE</scope>
    <source>
        <strain evidence="4">CCMP1756</strain>
    </source>
</reference>
<dbReference type="InterPro" id="IPR000182">
    <property type="entry name" value="GNAT_dom"/>
</dbReference>
<dbReference type="OrthoDB" id="75169at2759"/>
<sequence length="445" mass="48086">MRQTVAALLACKMAALAPVEVRLRPALREDVDALYALEAASYPADEAASREALAYRQREAGDFFRVVTIEGDDCAGFVCGTRCATFEEESMAAHDPAGSILAIHSVVVKPALRRRGIALRALRRYVHDVRRGRTCATIALIAKAPLLPLYRKAGFEVQGLSEIVHGRDPWFECTLDATAFPYEVVDSFSSVKFGGNPAAVVLGEGSEDWMKGVAAEFNLSETAFLRFIEGSRFGLRWLTPTAEVDLCGHATLAAAHFLFGREAYDELIFETRSGDLVATKKNDLIELAFPRDDPMEVVDLKIKGQLLKALSVEDIVSVHRSGQRDLLVTLTAEAFQSMNVDLAKINEIERIRGVVPCCAGDVRDEGQADFSSRFFGPAVGIDEDPVTGSAHCALAPLFMKRCGGKSRLVGYQASARGGEVVCDVAGPLVKLSGRATAVMAGVVKS</sequence>
<evidence type="ECO:0000313" key="5">
    <source>
        <dbReference type="EMBL" id="CAH0368430.1"/>
    </source>
</evidence>
<evidence type="ECO:0000259" key="3">
    <source>
        <dbReference type="PROSITE" id="PS51186"/>
    </source>
</evidence>
<dbReference type="GO" id="GO:0016747">
    <property type="term" value="F:acyltransferase activity, transferring groups other than amino-acyl groups"/>
    <property type="evidence" value="ECO:0007669"/>
    <property type="project" value="InterPro"/>
</dbReference>
<gene>
    <name evidence="4" type="ORF">PCAL00307_LOCUS17485</name>
    <name evidence="5" type="ORF">PECAL_2P14960</name>
</gene>
<evidence type="ECO:0000313" key="6">
    <source>
        <dbReference type="Proteomes" id="UP000789595"/>
    </source>
</evidence>
<dbReference type="Proteomes" id="UP000789595">
    <property type="component" value="Unassembled WGS sequence"/>
</dbReference>
<dbReference type="EMBL" id="HBIW01020327">
    <property type="protein sequence ID" value="CAE0702040.1"/>
    <property type="molecule type" value="Transcribed_RNA"/>
</dbReference>
<dbReference type="SUPFAM" id="SSF55729">
    <property type="entry name" value="Acyl-CoA N-acyltransferases (Nat)"/>
    <property type="match status" value="1"/>
</dbReference>
<dbReference type="Gene3D" id="3.10.310.10">
    <property type="entry name" value="Diaminopimelate Epimerase, Chain A, domain 1"/>
    <property type="match status" value="2"/>
</dbReference>
<evidence type="ECO:0000256" key="2">
    <source>
        <dbReference type="ARBA" id="ARBA00023235"/>
    </source>
</evidence>
<evidence type="ECO:0000256" key="1">
    <source>
        <dbReference type="ARBA" id="ARBA00008270"/>
    </source>
</evidence>
<accession>A0A7S4A3Q0</accession>
<keyword evidence="2" id="KW-0413">Isomerase</keyword>
<dbReference type="GO" id="GO:0005737">
    <property type="term" value="C:cytoplasm"/>
    <property type="evidence" value="ECO:0007669"/>
    <property type="project" value="TreeGrafter"/>
</dbReference>
<reference evidence="5" key="2">
    <citation type="submission" date="2021-11" db="EMBL/GenBank/DDBJ databases">
        <authorList>
            <consortium name="Genoscope - CEA"/>
            <person name="William W."/>
        </authorList>
    </citation>
    <scope>NUCLEOTIDE SEQUENCE</scope>
</reference>
<comment type="similarity">
    <text evidence="1">Belongs to the PhzF family.</text>
</comment>
<dbReference type="Pfam" id="PF00583">
    <property type="entry name" value="Acetyltransf_1"/>
    <property type="match status" value="1"/>
</dbReference>
<dbReference type="Gene3D" id="3.40.630.30">
    <property type="match status" value="1"/>
</dbReference>
<dbReference type="InterPro" id="IPR003719">
    <property type="entry name" value="Phenazine_PhzF-like"/>
</dbReference>
<name>A0A7S4A3Q0_9STRA</name>
<keyword evidence="6" id="KW-1185">Reference proteome</keyword>
<feature type="domain" description="N-acetyltransferase" evidence="3">
    <location>
        <begin position="21"/>
        <end position="176"/>
    </location>
</feature>
<evidence type="ECO:0000313" key="4">
    <source>
        <dbReference type="EMBL" id="CAE0702040.1"/>
    </source>
</evidence>
<dbReference type="SUPFAM" id="SSF54506">
    <property type="entry name" value="Diaminopimelate epimerase-like"/>
    <property type="match status" value="1"/>
</dbReference>
<dbReference type="GO" id="GO:0016853">
    <property type="term" value="F:isomerase activity"/>
    <property type="evidence" value="ECO:0007669"/>
    <property type="project" value="UniProtKB-KW"/>
</dbReference>
<dbReference type="PANTHER" id="PTHR13774">
    <property type="entry name" value="PHENAZINE BIOSYNTHESIS PROTEIN"/>
    <property type="match status" value="1"/>
</dbReference>
<dbReference type="InterPro" id="IPR016181">
    <property type="entry name" value="Acyl_CoA_acyltransferase"/>
</dbReference>
<dbReference type="EMBL" id="CAKKNE010000002">
    <property type="protein sequence ID" value="CAH0368430.1"/>
    <property type="molecule type" value="Genomic_DNA"/>
</dbReference>
<dbReference type="PROSITE" id="PS51186">
    <property type="entry name" value="GNAT"/>
    <property type="match status" value="1"/>
</dbReference>
<dbReference type="PANTHER" id="PTHR13774:SF17">
    <property type="entry name" value="PHENAZINE BIOSYNTHESIS-LIKE DOMAIN-CONTAINING PROTEIN"/>
    <property type="match status" value="1"/>
</dbReference>
<organism evidence="4">
    <name type="scientific">Pelagomonas calceolata</name>
    <dbReference type="NCBI Taxonomy" id="35677"/>
    <lineage>
        <taxon>Eukaryota</taxon>
        <taxon>Sar</taxon>
        <taxon>Stramenopiles</taxon>
        <taxon>Ochrophyta</taxon>
        <taxon>Pelagophyceae</taxon>
        <taxon>Pelagomonadales</taxon>
        <taxon>Pelagomonadaceae</taxon>
        <taxon>Pelagomonas</taxon>
    </lineage>
</organism>
<dbReference type="NCBIfam" id="TIGR00654">
    <property type="entry name" value="PhzF_family"/>
    <property type="match status" value="1"/>
</dbReference>
<protein>
    <recommendedName>
        <fullName evidence="3">N-acetyltransferase domain-containing protein</fullName>
    </recommendedName>
</protein>
<dbReference type="Pfam" id="PF02567">
    <property type="entry name" value="PhzC-PhzF"/>
    <property type="match status" value="1"/>
</dbReference>
<proteinExistence type="inferred from homology"/>